<accession>A0A6A5AJU9</accession>
<feature type="compositionally biased region" description="Polar residues" evidence="1">
    <location>
        <begin position="1"/>
        <end position="11"/>
    </location>
</feature>
<comment type="caution">
    <text evidence="2">The sequence shown here is derived from an EMBL/GenBank/DDBJ whole genome shotgun (WGS) entry which is preliminary data.</text>
</comment>
<sequence length="150" mass="16473">SGRTGVFGSTTKRFESPMPASVLQSVLESSPPRPSNQQDDKGGAPVKSSAFASATSRFQNPATKDAVPCPGDYEVGRKEEDASNQHIHRQHVYSWFCLGCHDVGQAWRKGRIRVALGSRERFGQEERRDAGTIRVLSERAWMDGHMADGA</sequence>
<dbReference type="VEuPathDB" id="FungiDB:H257_14694"/>
<evidence type="ECO:0000256" key="1">
    <source>
        <dbReference type="SAM" id="MobiDB-lite"/>
    </source>
</evidence>
<organism evidence="2 3">
    <name type="scientific">Aphanomyces astaci</name>
    <name type="common">Crayfish plague agent</name>
    <dbReference type="NCBI Taxonomy" id="112090"/>
    <lineage>
        <taxon>Eukaryota</taxon>
        <taxon>Sar</taxon>
        <taxon>Stramenopiles</taxon>
        <taxon>Oomycota</taxon>
        <taxon>Saprolegniomycetes</taxon>
        <taxon>Saprolegniales</taxon>
        <taxon>Verrucalvaceae</taxon>
        <taxon>Aphanomyces</taxon>
    </lineage>
</organism>
<feature type="compositionally biased region" description="Basic and acidic residues" evidence="1">
    <location>
        <begin position="74"/>
        <end position="83"/>
    </location>
</feature>
<dbReference type="AlphaFoldDB" id="A0A6A5AJU9"/>
<dbReference type="Proteomes" id="UP000469452">
    <property type="component" value="Unassembled WGS sequence"/>
</dbReference>
<evidence type="ECO:0000313" key="2">
    <source>
        <dbReference type="EMBL" id="KAF0750982.1"/>
    </source>
</evidence>
<feature type="non-terminal residue" evidence="2">
    <location>
        <position position="1"/>
    </location>
</feature>
<feature type="region of interest" description="Disordered" evidence="1">
    <location>
        <begin position="1"/>
        <end position="84"/>
    </location>
</feature>
<proteinExistence type="predicted"/>
<gene>
    <name evidence="2" type="ORF">AaE_006539</name>
</gene>
<reference evidence="2 3" key="1">
    <citation type="submission" date="2019-06" db="EMBL/GenBank/DDBJ databases">
        <title>Genomics analysis of Aphanomyces spp. identifies a new class of oomycete effector associated with host adaptation.</title>
        <authorList>
            <person name="Gaulin E."/>
        </authorList>
    </citation>
    <scope>NUCLEOTIDE SEQUENCE [LARGE SCALE GENOMIC DNA]</scope>
    <source>
        <strain evidence="2 3">E</strain>
    </source>
</reference>
<protein>
    <submittedName>
        <fullName evidence="2">Uncharacterized protein</fullName>
    </submittedName>
</protein>
<name>A0A6A5AJU9_APHAT</name>
<dbReference type="EMBL" id="VJMI01012102">
    <property type="protein sequence ID" value="KAF0750982.1"/>
    <property type="molecule type" value="Genomic_DNA"/>
</dbReference>
<feature type="compositionally biased region" description="Polar residues" evidence="1">
    <location>
        <begin position="50"/>
        <end position="62"/>
    </location>
</feature>
<evidence type="ECO:0000313" key="3">
    <source>
        <dbReference type="Proteomes" id="UP000469452"/>
    </source>
</evidence>